<keyword evidence="2" id="KW-1185">Reference proteome</keyword>
<sequence length="337" mass="38170">MASALGLRGARGPMWKRPATGTFMTTCGLAPAVVWPKQLPAIAIAPPTARFYSPTAASYSYNTYSRFNQNQQHERQKAPQSPQVYRANRSTEGFISEHVSLLYPLTFVSPPLFAWPRNPIKAWKFFMGWAEGHGRAFLSNTVVKWSSKGSLFKRAKYNPDRDGVKLMARAMHRSLGEAMASGDELTLQKTCTQVFARTLIAPIKARGTNLYYEWELMRYTGASRISSDMIQPFQQDHIDCLVRQTIVTVPSRQRRVQWKRSNALGAWQVVPGSEKEVDLVEYVALTCVYDSKTYQPTNWRIMGTLKPTTLQSWLTEKEGVNILGRQEAKGHNILDEE</sequence>
<evidence type="ECO:0000313" key="2">
    <source>
        <dbReference type="Proteomes" id="UP001275084"/>
    </source>
</evidence>
<comment type="caution">
    <text evidence="1">The sequence shown here is derived from an EMBL/GenBank/DDBJ whole genome shotgun (WGS) entry which is preliminary data.</text>
</comment>
<gene>
    <name evidence="1" type="ORF">B0T25DRAFT_528211</name>
</gene>
<organism evidence="1 2">
    <name type="scientific">Lasiosphaeria hispida</name>
    <dbReference type="NCBI Taxonomy" id="260671"/>
    <lineage>
        <taxon>Eukaryota</taxon>
        <taxon>Fungi</taxon>
        <taxon>Dikarya</taxon>
        <taxon>Ascomycota</taxon>
        <taxon>Pezizomycotina</taxon>
        <taxon>Sordariomycetes</taxon>
        <taxon>Sordariomycetidae</taxon>
        <taxon>Sordariales</taxon>
        <taxon>Lasiosphaeriaceae</taxon>
        <taxon>Lasiosphaeria</taxon>
    </lineage>
</organism>
<accession>A0AAJ0HVI7</accession>
<protein>
    <recommendedName>
        <fullName evidence="3">Tim44-like domain-containing protein</fullName>
    </recommendedName>
</protein>
<evidence type="ECO:0008006" key="3">
    <source>
        <dbReference type="Google" id="ProtNLM"/>
    </source>
</evidence>
<dbReference type="Proteomes" id="UP001275084">
    <property type="component" value="Unassembled WGS sequence"/>
</dbReference>
<dbReference type="Gene3D" id="3.10.450.240">
    <property type="match status" value="1"/>
</dbReference>
<reference evidence="1" key="1">
    <citation type="journal article" date="2023" name="Mol. Phylogenet. Evol.">
        <title>Genome-scale phylogeny and comparative genomics of the fungal order Sordariales.</title>
        <authorList>
            <person name="Hensen N."/>
            <person name="Bonometti L."/>
            <person name="Westerberg I."/>
            <person name="Brannstrom I.O."/>
            <person name="Guillou S."/>
            <person name="Cros-Aarteil S."/>
            <person name="Calhoun S."/>
            <person name="Haridas S."/>
            <person name="Kuo A."/>
            <person name="Mondo S."/>
            <person name="Pangilinan J."/>
            <person name="Riley R."/>
            <person name="LaButti K."/>
            <person name="Andreopoulos B."/>
            <person name="Lipzen A."/>
            <person name="Chen C."/>
            <person name="Yan M."/>
            <person name="Daum C."/>
            <person name="Ng V."/>
            <person name="Clum A."/>
            <person name="Steindorff A."/>
            <person name="Ohm R.A."/>
            <person name="Martin F."/>
            <person name="Silar P."/>
            <person name="Natvig D.O."/>
            <person name="Lalanne C."/>
            <person name="Gautier V."/>
            <person name="Ament-Velasquez S.L."/>
            <person name="Kruys A."/>
            <person name="Hutchinson M.I."/>
            <person name="Powell A.J."/>
            <person name="Barry K."/>
            <person name="Miller A.N."/>
            <person name="Grigoriev I.V."/>
            <person name="Debuchy R."/>
            <person name="Gladieux P."/>
            <person name="Hiltunen Thoren M."/>
            <person name="Johannesson H."/>
        </authorList>
    </citation>
    <scope>NUCLEOTIDE SEQUENCE</scope>
    <source>
        <strain evidence="1">CBS 955.72</strain>
    </source>
</reference>
<dbReference type="AlphaFoldDB" id="A0AAJ0HVI7"/>
<dbReference type="EMBL" id="JAUIQD010000001">
    <property type="protein sequence ID" value="KAK3363665.1"/>
    <property type="molecule type" value="Genomic_DNA"/>
</dbReference>
<proteinExistence type="predicted"/>
<name>A0AAJ0HVI7_9PEZI</name>
<evidence type="ECO:0000313" key="1">
    <source>
        <dbReference type="EMBL" id="KAK3363665.1"/>
    </source>
</evidence>
<reference evidence="1" key="2">
    <citation type="submission" date="2023-06" db="EMBL/GenBank/DDBJ databases">
        <authorList>
            <consortium name="Lawrence Berkeley National Laboratory"/>
            <person name="Haridas S."/>
            <person name="Hensen N."/>
            <person name="Bonometti L."/>
            <person name="Westerberg I."/>
            <person name="Brannstrom I.O."/>
            <person name="Guillou S."/>
            <person name="Cros-Aarteil S."/>
            <person name="Calhoun S."/>
            <person name="Kuo A."/>
            <person name="Mondo S."/>
            <person name="Pangilinan J."/>
            <person name="Riley R."/>
            <person name="Labutti K."/>
            <person name="Andreopoulos B."/>
            <person name="Lipzen A."/>
            <person name="Chen C."/>
            <person name="Yanf M."/>
            <person name="Daum C."/>
            <person name="Ng V."/>
            <person name="Clum A."/>
            <person name="Steindorff A."/>
            <person name="Ohm R."/>
            <person name="Martin F."/>
            <person name="Silar P."/>
            <person name="Natvig D."/>
            <person name="Lalanne C."/>
            <person name="Gautier V."/>
            <person name="Ament-Velasquez S.L."/>
            <person name="Kruys A."/>
            <person name="Hutchinson M.I."/>
            <person name="Powell A.J."/>
            <person name="Barry K."/>
            <person name="Miller A.N."/>
            <person name="Grigoriev I.V."/>
            <person name="Debuchy R."/>
            <person name="Gladieux P."/>
            <person name="Thoren M.H."/>
            <person name="Johannesson H."/>
        </authorList>
    </citation>
    <scope>NUCLEOTIDE SEQUENCE</scope>
    <source>
        <strain evidence="1">CBS 955.72</strain>
    </source>
</reference>